<dbReference type="InterPro" id="IPR036908">
    <property type="entry name" value="RlpA-like_sf"/>
</dbReference>
<feature type="chain" id="PRO_5046445728" description="peptidoglycan lytic exotransglycosylase" evidence="6">
    <location>
        <begin position="24"/>
        <end position="396"/>
    </location>
</feature>
<proteinExistence type="predicted"/>
<evidence type="ECO:0000313" key="9">
    <source>
        <dbReference type="Proteomes" id="UP000183471"/>
    </source>
</evidence>
<dbReference type="CDD" id="cd14668">
    <property type="entry name" value="mlta_B"/>
    <property type="match status" value="1"/>
</dbReference>
<evidence type="ECO:0000259" key="7">
    <source>
        <dbReference type="SMART" id="SM00925"/>
    </source>
</evidence>
<dbReference type="PANTHER" id="PTHR30124">
    <property type="entry name" value="MEMBRANE-BOUND LYTIC MUREIN TRANSGLYCOSYLASE A"/>
    <property type="match status" value="1"/>
</dbReference>
<dbReference type="RefSeq" id="WP_074630339.1">
    <property type="nucleotide sequence ID" value="NZ_FNKY01000001.1"/>
</dbReference>
<dbReference type="InterPro" id="IPR010611">
    <property type="entry name" value="3D_dom"/>
</dbReference>
<dbReference type="SUPFAM" id="SSF50685">
    <property type="entry name" value="Barwin-like endoglucanases"/>
    <property type="match status" value="1"/>
</dbReference>
<evidence type="ECO:0000256" key="4">
    <source>
        <dbReference type="ARBA" id="ARBA00023316"/>
    </source>
</evidence>
<organism evidence="8 9">
    <name type="scientific">Nitrosospira multiformis</name>
    <dbReference type="NCBI Taxonomy" id="1231"/>
    <lineage>
        <taxon>Bacteria</taxon>
        <taxon>Pseudomonadati</taxon>
        <taxon>Pseudomonadota</taxon>
        <taxon>Betaproteobacteria</taxon>
        <taxon>Nitrosomonadales</taxon>
        <taxon>Nitrosomonadaceae</taxon>
        <taxon>Nitrosospira</taxon>
    </lineage>
</organism>
<evidence type="ECO:0000256" key="1">
    <source>
        <dbReference type="ARBA" id="ARBA00001420"/>
    </source>
</evidence>
<dbReference type="EC" id="4.2.2.n1" evidence="2"/>
<evidence type="ECO:0000256" key="6">
    <source>
        <dbReference type="SAM" id="SignalP"/>
    </source>
</evidence>
<keyword evidence="3" id="KW-0456">Lyase</keyword>
<dbReference type="PANTHER" id="PTHR30124:SF0">
    <property type="entry name" value="MEMBRANE-BOUND LYTIC MUREIN TRANSGLYCOSYLASE A"/>
    <property type="match status" value="1"/>
</dbReference>
<keyword evidence="6" id="KW-0732">Signal</keyword>
<dbReference type="Gene3D" id="2.40.240.50">
    <property type="entry name" value="Barwin-like endoglucanases"/>
    <property type="match status" value="1"/>
</dbReference>
<evidence type="ECO:0000313" key="8">
    <source>
        <dbReference type="EMBL" id="SDQ27470.1"/>
    </source>
</evidence>
<dbReference type="CDD" id="cd14485">
    <property type="entry name" value="mltA_like_LT_A"/>
    <property type="match status" value="1"/>
</dbReference>
<feature type="signal peptide" evidence="6">
    <location>
        <begin position="1"/>
        <end position="23"/>
    </location>
</feature>
<dbReference type="InterPro" id="IPR026044">
    <property type="entry name" value="MltA"/>
</dbReference>
<dbReference type="EMBL" id="FNKY01000001">
    <property type="protein sequence ID" value="SDQ27470.1"/>
    <property type="molecule type" value="Genomic_DNA"/>
</dbReference>
<protein>
    <recommendedName>
        <fullName evidence="2">peptidoglycan lytic exotransglycosylase</fullName>
        <ecNumber evidence="2">4.2.2.n1</ecNumber>
    </recommendedName>
    <alternativeName>
        <fullName evidence="5">Murein hydrolase A</fullName>
    </alternativeName>
</protein>
<dbReference type="Gene3D" id="2.40.40.10">
    <property type="entry name" value="RlpA-like domain"/>
    <property type="match status" value="1"/>
</dbReference>
<gene>
    <name evidence="8" type="ORF">SAMN05216402_0139</name>
</gene>
<feature type="domain" description="Lytic transglycosylase MltA" evidence="7">
    <location>
        <begin position="133"/>
        <end position="290"/>
    </location>
</feature>
<evidence type="ECO:0000256" key="5">
    <source>
        <dbReference type="ARBA" id="ARBA00030918"/>
    </source>
</evidence>
<dbReference type="Proteomes" id="UP000183471">
    <property type="component" value="Unassembled WGS sequence"/>
</dbReference>
<keyword evidence="9" id="KW-1185">Reference proteome</keyword>
<evidence type="ECO:0000256" key="3">
    <source>
        <dbReference type="ARBA" id="ARBA00023239"/>
    </source>
</evidence>
<reference evidence="8 9" key="1">
    <citation type="submission" date="2016-10" db="EMBL/GenBank/DDBJ databases">
        <authorList>
            <person name="Varghese N."/>
            <person name="Submissions S."/>
        </authorList>
    </citation>
    <scope>NUCLEOTIDE SEQUENCE [LARGE SCALE GENOMIC DNA]</scope>
    <source>
        <strain evidence="8 9">Nl1</strain>
    </source>
</reference>
<comment type="catalytic activity">
    <reaction evidence="1">
        <text>Exolytic cleavage of the (1-&gt;4)-beta-glycosidic linkage between N-acetylmuramic acid (MurNAc) and N-acetylglucosamine (GlcNAc) residues in peptidoglycan, from either the reducing or the non-reducing ends of the peptidoglycan chains, with concomitant formation of a 1,6-anhydrobond in the MurNAc residue.</text>
        <dbReference type="EC" id="4.2.2.n1"/>
    </reaction>
</comment>
<sequence length="396" mass="43859">MKNQLSFLVIASLLLLNACTTMRTSVPVVPEKPAAFTVPPASLPMTVLKPTDWNALTGWTDDDILPALDAFLRSCAVLKNQPLWQETCSQADTMRGQDSAALRQFFESRFVPHQVLNADGSGDGLITGYYEPLLKGSRKQSKRYRFPLYTTPDELLVIDLGEVYPELKNMRLRGRLQGRKVVPYYSRAEIERNPASLQGKELLWVDDAIDLFFLQIQGSGRVALENGEIVRVGYSDQNGHPYKSVGRLLVERGELPLEKASMQGIKAWGQKNPARLNELLYQNSSFVFFRELPAGVPGPLGSLGVPLTAGRSLAIDPRAVPQGAPVFLATTWPNTDKQLHRLMVAQDTGGAIKGNVRADFFWGFGPEAGDQAGKMRQSGRMWVLMPTGYVPQVQTR</sequence>
<dbReference type="Pfam" id="PF06725">
    <property type="entry name" value="3D"/>
    <property type="match status" value="1"/>
</dbReference>
<keyword evidence="4" id="KW-0961">Cell wall biogenesis/degradation</keyword>
<evidence type="ECO:0000256" key="2">
    <source>
        <dbReference type="ARBA" id="ARBA00012587"/>
    </source>
</evidence>
<dbReference type="SMART" id="SM00925">
    <property type="entry name" value="MltA"/>
    <property type="match status" value="1"/>
</dbReference>
<comment type="caution">
    <text evidence="8">The sequence shown here is derived from an EMBL/GenBank/DDBJ whole genome shotgun (WGS) entry which is preliminary data.</text>
</comment>
<dbReference type="InterPro" id="IPR005300">
    <property type="entry name" value="MltA_B"/>
</dbReference>
<dbReference type="PIRSF" id="PIRSF019422">
    <property type="entry name" value="MltA"/>
    <property type="match status" value="1"/>
</dbReference>
<dbReference type="Pfam" id="PF03562">
    <property type="entry name" value="MltA"/>
    <property type="match status" value="1"/>
</dbReference>
<name>A0ABY0T6B4_9PROT</name>
<accession>A0ABY0T6B4</accession>